<gene>
    <name evidence="11" type="primary">lepB</name>
    <name evidence="11" type="ORF">EMK97_15855</name>
</gene>
<keyword evidence="8" id="KW-0472">Membrane</keyword>
<keyword evidence="8" id="KW-0812">Transmembrane</keyword>
<dbReference type="PANTHER" id="PTHR43390">
    <property type="entry name" value="SIGNAL PEPTIDASE I"/>
    <property type="match status" value="1"/>
</dbReference>
<keyword evidence="12" id="KW-1185">Reference proteome</keyword>
<comment type="subcellular location">
    <subcellularLocation>
        <location evidence="9">Membrane</location>
        <topology evidence="9">Multi-pass membrane protein</topology>
    </subcellularLocation>
</comment>
<evidence type="ECO:0000256" key="6">
    <source>
        <dbReference type="ARBA" id="ARBA00022801"/>
    </source>
</evidence>
<dbReference type="OrthoDB" id="9815782at2"/>
<dbReference type="PRINTS" id="PR00727">
    <property type="entry name" value="LEADERPTASE"/>
</dbReference>
<dbReference type="Proteomes" id="UP000290244">
    <property type="component" value="Chromosome"/>
</dbReference>
<dbReference type="InterPro" id="IPR019533">
    <property type="entry name" value="Peptidase_S26"/>
</dbReference>
<dbReference type="PROSITE" id="PS00501">
    <property type="entry name" value="SPASE_I_1"/>
    <property type="match status" value="1"/>
</dbReference>
<feature type="active site" evidence="7">
    <location>
        <position position="91"/>
    </location>
</feature>
<dbReference type="Gene3D" id="2.10.109.10">
    <property type="entry name" value="Umud Fragment, subunit A"/>
    <property type="match status" value="1"/>
</dbReference>
<evidence type="ECO:0000256" key="9">
    <source>
        <dbReference type="RuleBase" id="RU362042"/>
    </source>
</evidence>
<evidence type="ECO:0000256" key="5">
    <source>
        <dbReference type="ARBA" id="ARBA00022670"/>
    </source>
</evidence>
<evidence type="ECO:0000256" key="3">
    <source>
        <dbReference type="ARBA" id="ARBA00013208"/>
    </source>
</evidence>
<evidence type="ECO:0000256" key="1">
    <source>
        <dbReference type="ARBA" id="ARBA00000677"/>
    </source>
</evidence>
<feature type="domain" description="Peptidase S26" evidence="10">
    <location>
        <begin position="63"/>
        <end position="276"/>
    </location>
</feature>
<sequence>MAAYFSIILVAITVVTGIVWLMDKLYLAPQRRLNLADAKSQCQGELPADVAEKLSEPSALVDTSVQIFPVIAFVLILRSFLYEPFQIPSGSMMPTLLDGDFILVNKFNYGLKDPVTRTKFYENGMPERGDVVVFKYPEDTRIDYIKRVIGLPGDRVIYRNKSLYIKPACQESDAKCPEYTQVIHDFTAKYQGPDAESDMNQYQANMLGREFNILNNSQTLPRTRHFFPQAGTAPDEFIVPANSYFVLGDNRDNSLDSRFWGFVPEENLVGEAVAIWMSFDFDRPSDSFLPSWIPTGVRFERLGAIN</sequence>
<dbReference type="GO" id="GO:0009003">
    <property type="term" value="F:signal peptidase activity"/>
    <property type="evidence" value="ECO:0007669"/>
    <property type="project" value="UniProtKB-EC"/>
</dbReference>
<dbReference type="PANTHER" id="PTHR43390:SF1">
    <property type="entry name" value="CHLOROPLAST PROCESSING PEPTIDASE"/>
    <property type="match status" value="1"/>
</dbReference>
<dbReference type="GO" id="GO:0006465">
    <property type="term" value="P:signal peptide processing"/>
    <property type="evidence" value="ECO:0007669"/>
    <property type="project" value="InterPro"/>
</dbReference>
<reference evidence="11 12" key="1">
    <citation type="submission" date="2018-12" db="EMBL/GenBank/DDBJ databases">
        <title>Complete genome of Litorilituus sediminis.</title>
        <authorList>
            <person name="Liu A."/>
            <person name="Rong J."/>
        </authorList>
    </citation>
    <scope>NUCLEOTIDE SEQUENCE [LARGE SCALE GENOMIC DNA]</scope>
    <source>
        <strain evidence="11 12">JCM 17549</strain>
    </source>
</reference>
<dbReference type="KEGG" id="lsd:EMK97_15855"/>
<keyword evidence="5 8" id="KW-0645">Protease</keyword>
<keyword evidence="8" id="KW-1133">Transmembrane helix</keyword>
<dbReference type="PROSITE" id="PS00760">
    <property type="entry name" value="SPASE_I_2"/>
    <property type="match status" value="1"/>
</dbReference>
<dbReference type="InterPro" id="IPR036286">
    <property type="entry name" value="LexA/Signal_pep-like_sf"/>
</dbReference>
<evidence type="ECO:0000313" key="12">
    <source>
        <dbReference type="Proteomes" id="UP000290244"/>
    </source>
</evidence>
<evidence type="ECO:0000259" key="10">
    <source>
        <dbReference type="Pfam" id="PF10502"/>
    </source>
</evidence>
<accession>A0A4P6PBK8</accession>
<evidence type="ECO:0000256" key="4">
    <source>
        <dbReference type="ARBA" id="ARBA00019232"/>
    </source>
</evidence>
<dbReference type="PROSITE" id="PS00761">
    <property type="entry name" value="SPASE_I_3"/>
    <property type="match status" value="1"/>
</dbReference>
<dbReference type="InterPro" id="IPR019757">
    <property type="entry name" value="Pept_S26A_signal_pept_1_Lys-AS"/>
</dbReference>
<comment type="catalytic activity">
    <reaction evidence="1 8">
        <text>Cleavage of hydrophobic, N-terminal signal or leader sequences from secreted and periplasmic proteins.</text>
        <dbReference type="EC" id="3.4.21.89"/>
    </reaction>
</comment>
<organism evidence="11 12">
    <name type="scientific">Litorilituus sediminis</name>
    <dbReference type="NCBI Taxonomy" id="718192"/>
    <lineage>
        <taxon>Bacteria</taxon>
        <taxon>Pseudomonadati</taxon>
        <taxon>Pseudomonadota</taxon>
        <taxon>Gammaproteobacteria</taxon>
        <taxon>Alteromonadales</taxon>
        <taxon>Colwelliaceae</taxon>
        <taxon>Litorilituus</taxon>
    </lineage>
</organism>
<keyword evidence="6 8" id="KW-0378">Hydrolase</keyword>
<dbReference type="RefSeq" id="WP_130603764.1">
    <property type="nucleotide sequence ID" value="NZ_CP034759.1"/>
</dbReference>
<dbReference type="NCBIfam" id="TIGR02227">
    <property type="entry name" value="sigpep_I_bact"/>
    <property type="match status" value="1"/>
</dbReference>
<evidence type="ECO:0000313" key="11">
    <source>
        <dbReference type="EMBL" id="QBG37095.1"/>
    </source>
</evidence>
<dbReference type="InterPro" id="IPR000223">
    <property type="entry name" value="Pept_S26A_signal_pept_1"/>
</dbReference>
<dbReference type="SUPFAM" id="SSF51306">
    <property type="entry name" value="LexA/Signal peptidase"/>
    <property type="match status" value="1"/>
</dbReference>
<dbReference type="GO" id="GO:0004252">
    <property type="term" value="F:serine-type endopeptidase activity"/>
    <property type="evidence" value="ECO:0007669"/>
    <property type="project" value="InterPro"/>
</dbReference>
<comment type="caution">
    <text evidence="9">Lacks conserved residue(s) required for the propagation of feature annotation.</text>
</comment>
<dbReference type="InterPro" id="IPR019758">
    <property type="entry name" value="Pept_S26A_signal_pept_1_CS"/>
</dbReference>
<feature type="active site" evidence="7">
    <location>
        <position position="146"/>
    </location>
</feature>
<proteinExistence type="inferred from homology"/>
<protein>
    <recommendedName>
        <fullName evidence="4 8">Signal peptidase I</fullName>
        <ecNumber evidence="3 8">3.4.21.89</ecNumber>
    </recommendedName>
</protein>
<dbReference type="GO" id="GO:0016020">
    <property type="term" value="C:membrane"/>
    <property type="evidence" value="ECO:0007669"/>
    <property type="project" value="UniProtKB-SubCell"/>
</dbReference>
<dbReference type="EMBL" id="CP034759">
    <property type="protein sequence ID" value="QBG37095.1"/>
    <property type="molecule type" value="Genomic_DNA"/>
</dbReference>
<evidence type="ECO:0000256" key="7">
    <source>
        <dbReference type="PIRSR" id="PIRSR600223-1"/>
    </source>
</evidence>
<dbReference type="CDD" id="cd06530">
    <property type="entry name" value="S26_SPase_I"/>
    <property type="match status" value="1"/>
</dbReference>
<dbReference type="Pfam" id="PF10502">
    <property type="entry name" value="Peptidase_S26"/>
    <property type="match status" value="1"/>
</dbReference>
<dbReference type="InterPro" id="IPR019756">
    <property type="entry name" value="Pept_S26A_signal_pept_1_Ser-AS"/>
</dbReference>
<comment type="similarity">
    <text evidence="2 9">Belongs to the peptidase S26 family.</text>
</comment>
<dbReference type="EC" id="3.4.21.89" evidence="3 8"/>
<evidence type="ECO:0000256" key="2">
    <source>
        <dbReference type="ARBA" id="ARBA00009370"/>
    </source>
</evidence>
<dbReference type="AlphaFoldDB" id="A0A4P6PBK8"/>
<name>A0A4P6PBK8_9GAMM</name>
<evidence type="ECO:0000256" key="8">
    <source>
        <dbReference type="RuleBase" id="RU003993"/>
    </source>
</evidence>
<feature type="transmembrane region" description="Helical" evidence="8">
    <location>
        <begin position="6"/>
        <end position="22"/>
    </location>
</feature>